<proteinExistence type="predicted"/>
<name>A0A4U3ML17_9ACTN</name>
<dbReference type="OrthoDB" id="9796999at2"/>
<evidence type="ECO:0000313" key="2">
    <source>
        <dbReference type="Proteomes" id="UP000308705"/>
    </source>
</evidence>
<reference evidence="1 2" key="1">
    <citation type="submission" date="2019-04" db="EMBL/GenBank/DDBJ databases">
        <title>Herbidospora sp. NEAU-GS14.nov., a novel actinomycete isolated from soil.</title>
        <authorList>
            <person name="Han L."/>
        </authorList>
    </citation>
    <scope>NUCLEOTIDE SEQUENCE [LARGE SCALE GENOMIC DNA]</scope>
    <source>
        <strain evidence="1 2">NEAU-GS14</strain>
    </source>
</reference>
<gene>
    <name evidence="1" type="ORF">FDA94_11795</name>
</gene>
<comment type="caution">
    <text evidence="1">The sequence shown here is derived from an EMBL/GenBank/DDBJ whole genome shotgun (WGS) entry which is preliminary data.</text>
</comment>
<dbReference type="Proteomes" id="UP000308705">
    <property type="component" value="Unassembled WGS sequence"/>
</dbReference>
<accession>A0A4U3ML17</accession>
<dbReference type="RefSeq" id="WP_137247106.1">
    <property type="nucleotide sequence ID" value="NZ_SZQA01000009.1"/>
</dbReference>
<keyword evidence="2" id="KW-1185">Reference proteome</keyword>
<dbReference type="AlphaFoldDB" id="A0A4U3ML17"/>
<organism evidence="1 2">
    <name type="scientific">Herbidospora galbida</name>
    <dbReference type="NCBI Taxonomy" id="2575442"/>
    <lineage>
        <taxon>Bacteria</taxon>
        <taxon>Bacillati</taxon>
        <taxon>Actinomycetota</taxon>
        <taxon>Actinomycetes</taxon>
        <taxon>Streptosporangiales</taxon>
        <taxon>Streptosporangiaceae</taxon>
        <taxon>Herbidospora</taxon>
    </lineage>
</organism>
<dbReference type="Pfam" id="PF13376">
    <property type="entry name" value="OmdA"/>
    <property type="match status" value="1"/>
</dbReference>
<dbReference type="EMBL" id="SZQA01000009">
    <property type="protein sequence ID" value="TKK88767.1"/>
    <property type="molecule type" value="Genomic_DNA"/>
</dbReference>
<protein>
    <submittedName>
        <fullName evidence="1">Bacteriocin-protection protein</fullName>
    </submittedName>
</protein>
<sequence>MEPTFFEHPDEFYAWLAANHAAETELWVGFHKRSTGRPSLTWPESVDQALCFGWIDGVRKSLGPESYVIRFTPRKPRSTWSSVNINRIRELIDLGVVHQAGLAAFESRSEDRSEIYSYEQRQAAELPEEYAARFQEDKAAWDWFEGQAPWYRRTAIYWVISAKKEETRLRRLATLIEDSGAGRRIKSLTRP</sequence>
<evidence type="ECO:0000313" key="1">
    <source>
        <dbReference type="EMBL" id="TKK88767.1"/>
    </source>
</evidence>